<evidence type="ECO:0000313" key="3">
    <source>
        <dbReference type="EMBL" id="ORY17998.1"/>
    </source>
</evidence>
<accession>A0A1Y2A665</accession>
<evidence type="ECO:0000256" key="1">
    <source>
        <dbReference type="SAM" id="MobiDB-lite"/>
    </source>
</evidence>
<sequence length="127" mass="13622">MSGNRSAELLCLSLFLKLGSGIEIRVPSPGMETVGVANGTEPQNKGHPCGAVTLNEYAYAHDSSRVISVNLHRLSPTPSKSTRVPATNGRASQHKNQCSGSSSVQGKYREDSIHSQPENFTQKLTTK</sequence>
<reference evidence="3 4" key="1">
    <citation type="submission" date="2016-07" db="EMBL/GenBank/DDBJ databases">
        <title>Pervasive Adenine N6-methylation of Active Genes in Fungi.</title>
        <authorList>
            <consortium name="DOE Joint Genome Institute"/>
            <person name="Mondo S.J."/>
            <person name="Dannebaum R.O."/>
            <person name="Kuo R.C."/>
            <person name="Labutti K."/>
            <person name="Haridas S."/>
            <person name="Kuo A."/>
            <person name="Salamov A."/>
            <person name="Ahrendt S.R."/>
            <person name="Lipzen A."/>
            <person name="Sullivan W."/>
            <person name="Andreopoulos W.B."/>
            <person name="Clum A."/>
            <person name="Lindquist E."/>
            <person name="Daum C."/>
            <person name="Ramamoorthy G.K."/>
            <person name="Gryganskyi A."/>
            <person name="Culley D."/>
            <person name="Magnuson J.K."/>
            <person name="James T.Y."/>
            <person name="O'Malley M.A."/>
            <person name="Stajich J.E."/>
            <person name="Spatafora J.W."/>
            <person name="Visel A."/>
            <person name="Grigoriev I.V."/>
        </authorList>
    </citation>
    <scope>NUCLEOTIDE SEQUENCE [LARGE SCALE GENOMIC DNA]</scope>
    <source>
        <strain evidence="3 4">CBS 115471</strain>
    </source>
</reference>
<feature type="signal peptide" evidence="2">
    <location>
        <begin position="1"/>
        <end position="21"/>
    </location>
</feature>
<dbReference type="Proteomes" id="UP000193144">
    <property type="component" value="Unassembled WGS sequence"/>
</dbReference>
<evidence type="ECO:0000313" key="4">
    <source>
        <dbReference type="Proteomes" id="UP000193144"/>
    </source>
</evidence>
<name>A0A1Y2A665_9PLEO</name>
<dbReference type="EMBL" id="MCFA01000009">
    <property type="protein sequence ID" value="ORY17998.1"/>
    <property type="molecule type" value="Genomic_DNA"/>
</dbReference>
<comment type="caution">
    <text evidence="3">The sequence shown here is derived from an EMBL/GenBank/DDBJ whole genome shotgun (WGS) entry which is preliminary data.</text>
</comment>
<feature type="chain" id="PRO_5012824529" evidence="2">
    <location>
        <begin position="22"/>
        <end position="127"/>
    </location>
</feature>
<organism evidence="3 4">
    <name type="scientific">Clohesyomyces aquaticus</name>
    <dbReference type="NCBI Taxonomy" id="1231657"/>
    <lineage>
        <taxon>Eukaryota</taxon>
        <taxon>Fungi</taxon>
        <taxon>Dikarya</taxon>
        <taxon>Ascomycota</taxon>
        <taxon>Pezizomycotina</taxon>
        <taxon>Dothideomycetes</taxon>
        <taxon>Pleosporomycetidae</taxon>
        <taxon>Pleosporales</taxon>
        <taxon>Lindgomycetaceae</taxon>
        <taxon>Clohesyomyces</taxon>
    </lineage>
</organism>
<evidence type="ECO:0000256" key="2">
    <source>
        <dbReference type="SAM" id="SignalP"/>
    </source>
</evidence>
<proteinExistence type="predicted"/>
<protein>
    <submittedName>
        <fullName evidence="3">Uncharacterized protein</fullName>
    </submittedName>
</protein>
<keyword evidence="2" id="KW-0732">Signal</keyword>
<feature type="region of interest" description="Disordered" evidence="1">
    <location>
        <begin position="72"/>
        <end position="127"/>
    </location>
</feature>
<dbReference type="AlphaFoldDB" id="A0A1Y2A665"/>
<feature type="compositionally biased region" description="Polar residues" evidence="1">
    <location>
        <begin position="76"/>
        <end position="105"/>
    </location>
</feature>
<gene>
    <name evidence="3" type="ORF">BCR34DRAFT_596575</name>
</gene>
<feature type="compositionally biased region" description="Polar residues" evidence="1">
    <location>
        <begin position="114"/>
        <end position="127"/>
    </location>
</feature>
<keyword evidence="4" id="KW-1185">Reference proteome</keyword>